<dbReference type="GO" id="GO:0005886">
    <property type="term" value="C:plasma membrane"/>
    <property type="evidence" value="ECO:0007669"/>
    <property type="project" value="UniProtKB-SubCell"/>
</dbReference>
<evidence type="ECO:0000256" key="2">
    <source>
        <dbReference type="ARBA" id="ARBA00005745"/>
    </source>
</evidence>
<evidence type="ECO:0000313" key="11">
    <source>
        <dbReference type="Proteomes" id="UP000192722"/>
    </source>
</evidence>
<dbReference type="Proteomes" id="UP000705283">
    <property type="component" value="Unassembled WGS sequence"/>
</dbReference>
<reference evidence="9" key="3">
    <citation type="submission" date="2020-11" db="EMBL/GenBank/DDBJ databases">
        <authorList>
            <person name="Lee S.D."/>
        </authorList>
    </citation>
    <scope>NUCLEOTIDE SEQUENCE</scope>
    <source>
        <strain evidence="9">SAP-2</strain>
    </source>
</reference>
<comment type="subcellular location">
    <subcellularLocation>
        <location evidence="1">Cell membrane</location>
        <topology evidence="1">Multi-pass membrane protein</topology>
    </subcellularLocation>
</comment>
<dbReference type="PANTHER" id="PTHR30012">
    <property type="entry name" value="GENERAL SECRETION PATHWAY PROTEIN"/>
    <property type="match status" value="1"/>
</dbReference>
<feature type="transmembrane region" description="Helical" evidence="7">
    <location>
        <begin position="159"/>
        <end position="181"/>
    </location>
</feature>
<keyword evidence="4 7" id="KW-0812">Transmembrane</keyword>
<keyword evidence="6 7" id="KW-0472">Membrane</keyword>
<evidence type="ECO:0000313" key="9">
    <source>
        <dbReference type="EMBL" id="MBF6639621.1"/>
    </source>
</evidence>
<dbReference type="InterPro" id="IPR003004">
    <property type="entry name" value="GspF/PilC"/>
</dbReference>
<keyword evidence="11" id="KW-1185">Reference proteome</keyword>
<dbReference type="Proteomes" id="UP000192722">
    <property type="component" value="Unassembled WGS sequence"/>
</dbReference>
<sequence>MKTFDVTLLLNGKSSIQRIRGKSADEARINAAAGGALVIKVKACQQWKGGKKPFPLVLFTQELVALLEAGLVVVEAIEALHESCREEFQRQVLFSLLQELYQGCQLSQAMAAQAHIFPALLVSTVASSEQTGQLATALTRFQFYEKRIDILRKRIRSTLLYPCVVLSVGALIMFFLLGFIIPRFSVVFAGMKNPSSSAQFIVWWGKLVTQHGMLLLVATLISTVALVVLLRSKAMKTVMMNVLMRIPQLRSQFELSVLIRFYRTLGLLLQGGMPAVDALEMTGTLLPASYWPRLKGVLNEVREGKAISQTLNNYQLTTPVAARLLAVGERGGELPAMCERIAAFYDESLERAIETFSKVFEPVLMLLVGGMVGMVVFLLYMPIFEMAGSLS</sequence>
<dbReference type="InterPro" id="IPR042094">
    <property type="entry name" value="T2SS_GspF_sf"/>
</dbReference>
<evidence type="ECO:0000256" key="5">
    <source>
        <dbReference type="ARBA" id="ARBA00022989"/>
    </source>
</evidence>
<name>A0AA40X6L0_9GAMM</name>
<reference evidence="10" key="1">
    <citation type="submission" date="2016-12" db="EMBL/GenBank/DDBJ databases">
        <authorList>
            <person name="Le Fleche-Mateos A."/>
        </authorList>
    </citation>
    <scope>NUCLEOTIDE SEQUENCE</scope>
    <source>
        <strain evidence="10">213</strain>
    </source>
</reference>
<dbReference type="EMBL" id="MRWD01000004">
    <property type="protein sequence ID" value="ORJ22734.1"/>
    <property type="molecule type" value="Genomic_DNA"/>
</dbReference>
<dbReference type="Pfam" id="PF00482">
    <property type="entry name" value="T2SSF"/>
    <property type="match status" value="2"/>
</dbReference>
<feature type="domain" description="Type II secretion system protein GspF" evidence="8">
    <location>
        <begin position="59"/>
        <end position="182"/>
    </location>
</feature>
<reference evidence="10 11" key="2">
    <citation type="journal article" date="2017" name="Int. J. Syst. Evol. Microbiol.">
        <title>Rouxiella badensis sp. nov. and Rouxiella silvae sp. nov. isolated from peat bog soil in Germany and emendation of the genus description.</title>
        <authorList>
            <person name="Le Fleche-Mateos A."/>
            <person name="Kugler J.H."/>
            <person name="Hansen S.H."/>
            <person name="Syldatk C."/>
            <person name="Hausmann R."/>
            <person name="Lomprez F."/>
            <person name="Vandenbogaert M."/>
            <person name="Manuguerra J.C."/>
            <person name="Grimont P.A."/>
        </authorList>
    </citation>
    <scope>NUCLEOTIDE SEQUENCE [LARGE SCALE GENOMIC DNA]</scope>
    <source>
        <strain evidence="10 11">213</strain>
    </source>
</reference>
<protein>
    <submittedName>
        <fullName evidence="9">Type II secretion system F family protein</fullName>
    </submittedName>
    <submittedName>
        <fullName evidence="10">Type II secretion system protein</fullName>
    </submittedName>
</protein>
<evidence type="ECO:0000256" key="3">
    <source>
        <dbReference type="ARBA" id="ARBA00022475"/>
    </source>
</evidence>
<organism evidence="9 12">
    <name type="scientific">Rouxiella silvae</name>
    <dbReference type="NCBI Taxonomy" id="1646373"/>
    <lineage>
        <taxon>Bacteria</taxon>
        <taxon>Pseudomonadati</taxon>
        <taxon>Pseudomonadota</taxon>
        <taxon>Gammaproteobacteria</taxon>
        <taxon>Enterobacterales</taxon>
        <taxon>Yersiniaceae</taxon>
        <taxon>Rouxiella</taxon>
    </lineage>
</organism>
<proteinExistence type="inferred from homology"/>
<keyword evidence="5 7" id="KW-1133">Transmembrane helix</keyword>
<dbReference type="EMBL" id="JADMKS010000012">
    <property type="protein sequence ID" value="MBF6639621.1"/>
    <property type="molecule type" value="Genomic_DNA"/>
</dbReference>
<reference evidence="9" key="4">
    <citation type="submission" date="2022-09" db="EMBL/GenBank/DDBJ databases">
        <title>Rouxiella aceris sp. nov., isolated from tree sap and emended description of the genus Rhouxiella.</title>
        <authorList>
            <person name="Kim I.S."/>
        </authorList>
    </citation>
    <scope>NUCLEOTIDE SEQUENCE</scope>
    <source>
        <strain evidence="9">SAP-2</strain>
    </source>
</reference>
<comment type="caution">
    <text evidence="9">The sequence shown here is derived from an EMBL/GenBank/DDBJ whole genome shotgun (WGS) entry which is preliminary data.</text>
</comment>
<evidence type="ECO:0000313" key="10">
    <source>
        <dbReference type="EMBL" id="ORJ22734.1"/>
    </source>
</evidence>
<evidence type="ECO:0000313" key="12">
    <source>
        <dbReference type="Proteomes" id="UP000705283"/>
    </source>
</evidence>
<accession>A0AA40X6L0</accession>
<dbReference type="AlphaFoldDB" id="A0AA40X6L0"/>
<evidence type="ECO:0000259" key="8">
    <source>
        <dbReference type="Pfam" id="PF00482"/>
    </source>
</evidence>
<dbReference type="Gene3D" id="1.20.81.30">
    <property type="entry name" value="Type II secretion system (T2SS), domain F"/>
    <property type="match status" value="2"/>
</dbReference>
<dbReference type="InterPro" id="IPR018076">
    <property type="entry name" value="T2SS_GspF_dom"/>
</dbReference>
<dbReference type="PANTHER" id="PTHR30012:SF0">
    <property type="entry name" value="TYPE II SECRETION SYSTEM PROTEIN F-RELATED"/>
    <property type="match status" value="1"/>
</dbReference>
<feature type="domain" description="Type II secretion system protein GspF" evidence="8">
    <location>
        <begin position="261"/>
        <end position="382"/>
    </location>
</feature>
<gene>
    <name evidence="10" type="ORF">BS639_02615</name>
    <name evidence="9" type="ORF">ITX54_23415</name>
</gene>
<feature type="transmembrane region" description="Helical" evidence="7">
    <location>
        <begin position="201"/>
        <end position="230"/>
    </location>
</feature>
<dbReference type="PRINTS" id="PR00812">
    <property type="entry name" value="BCTERIALGSPF"/>
</dbReference>
<feature type="transmembrane region" description="Helical" evidence="7">
    <location>
        <begin position="363"/>
        <end position="383"/>
    </location>
</feature>
<evidence type="ECO:0000256" key="1">
    <source>
        <dbReference type="ARBA" id="ARBA00004651"/>
    </source>
</evidence>
<comment type="similarity">
    <text evidence="2">Belongs to the GSP F family.</text>
</comment>
<evidence type="ECO:0000256" key="4">
    <source>
        <dbReference type="ARBA" id="ARBA00022692"/>
    </source>
</evidence>
<evidence type="ECO:0000256" key="7">
    <source>
        <dbReference type="SAM" id="Phobius"/>
    </source>
</evidence>
<dbReference type="RefSeq" id="WP_084982196.1">
    <property type="nucleotide sequence ID" value="NZ_CBCSCF010000012.1"/>
</dbReference>
<keyword evidence="3" id="KW-1003">Cell membrane</keyword>
<evidence type="ECO:0000256" key="6">
    <source>
        <dbReference type="ARBA" id="ARBA00023136"/>
    </source>
</evidence>